<dbReference type="EMBL" id="MU003505">
    <property type="protein sequence ID" value="KAF2471266.1"/>
    <property type="molecule type" value="Genomic_DNA"/>
</dbReference>
<proteinExistence type="predicted"/>
<name>A0ACB6QWL0_9PLEO</name>
<organism evidence="1 2">
    <name type="scientific">Lindgomyces ingoldianus</name>
    <dbReference type="NCBI Taxonomy" id="673940"/>
    <lineage>
        <taxon>Eukaryota</taxon>
        <taxon>Fungi</taxon>
        <taxon>Dikarya</taxon>
        <taxon>Ascomycota</taxon>
        <taxon>Pezizomycotina</taxon>
        <taxon>Dothideomycetes</taxon>
        <taxon>Pleosporomycetidae</taxon>
        <taxon>Pleosporales</taxon>
        <taxon>Lindgomycetaceae</taxon>
        <taxon>Lindgomyces</taxon>
    </lineage>
</organism>
<keyword evidence="2" id="KW-1185">Reference proteome</keyword>
<sequence length="788" mass="88910">MATEAPDPRTFKSWEDAFQHPIPVVRKLENRLRSNAGENREKLRSLVGASYRSLLDTAETIIDMELRMGQVETKLARVGQNCNSRVVDRISRNAAKFNGQIRNRDSERYTFASQLSVLHNCPVVMSRLMRGDASYLLIAKILVISRLLHKALSYSETDFPFLNQIRDRLSALRRKLLLRIDKHLASTMSDTVVLVDTLCAYSLATSSTPTDVLRHFHGVRLEGVVKSLQSNADLAKNGIRALKLCLQTCQDTFSIFPRRLAESLAKLKVQPLAQDPEVRALHELNIDVHDRWIGEEARNYTPWPRHDELQRSEVEKLLSQWSRQAISAFLKGTKAALSQTKDLREVASLRQELIETWILSGSRMPGLEPAVVLDDLRDAMNEQLRTIVRSRAQALQTVVFELTSMLRAWSGAEDKRNTSLWAIPSAPIDLSDGAQSFKLAVLDTHQRHDEAVIRVVATYDNWVKSVLEVKAIVKSMRETRWDDTFADDVNDLDDDFGLDSKQSFLSDDDPRLLEEVTQVALADSLASLRESFIQIILQLTSSAETSPLPQHIFLLRVIREIAGRIPRLRLHDRSASLSSPFTAELLKPLHASLAKKTTVPALAAYNNVLTAGRKYRSKSHILWEGNPPLPAQPSPSAFRFLQELVKSMGACGPDLWAPDSVHVLKAMALDEVSKTWKETLNVINTEEHLTASSHSPVDEPEPQGAEKSNASDLLPVDKELKSERLKQLLLDMLYIYRYLGSLDEWKPFEELVRAVEEASGVDEGMMSRMRKNASDYGRKTYLLFALLS</sequence>
<gene>
    <name evidence="1" type="ORF">BDR25DRAFT_25111</name>
</gene>
<evidence type="ECO:0000313" key="2">
    <source>
        <dbReference type="Proteomes" id="UP000799755"/>
    </source>
</evidence>
<reference evidence="1" key="1">
    <citation type="journal article" date="2020" name="Stud. Mycol.">
        <title>101 Dothideomycetes genomes: a test case for predicting lifestyles and emergence of pathogens.</title>
        <authorList>
            <person name="Haridas S."/>
            <person name="Albert R."/>
            <person name="Binder M."/>
            <person name="Bloem J."/>
            <person name="Labutti K."/>
            <person name="Salamov A."/>
            <person name="Andreopoulos B."/>
            <person name="Baker S."/>
            <person name="Barry K."/>
            <person name="Bills G."/>
            <person name="Bluhm B."/>
            <person name="Cannon C."/>
            <person name="Castanera R."/>
            <person name="Culley D."/>
            <person name="Daum C."/>
            <person name="Ezra D."/>
            <person name="Gonzalez J."/>
            <person name="Henrissat B."/>
            <person name="Kuo A."/>
            <person name="Liang C."/>
            <person name="Lipzen A."/>
            <person name="Lutzoni F."/>
            <person name="Magnuson J."/>
            <person name="Mondo S."/>
            <person name="Nolan M."/>
            <person name="Ohm R."/>
            <person name="Pangilinan J."/>
            <person name="Park H.-J."/>
            <person name="Ramirez L."/>
            <person name="Alfaro M."/>
            <person name="Sun H."/>
            <person name="Tritt A."/>
            <person name="Yoshinaga Y."/>
            <person name="Zwiers L.-H."/>
            <person name="Turgeon B."/>
            <person name="Goodwin S."/>
            <person name="Spatafora J."/>
            <person name="Crous P."/>
            <person name="Grigoriev I."/>
        </authorList>
    </citation>
    <scope>NUCLEOTIDE SEQUENCE</scope>
    <source>
        <strain evidence="1">ATCC 200398</strain>
    </source>
</reference>
<accession>A0ACB6QWL0</accession>
<protein>
    <submittedName>
        <fullName evidence="1">Uncharacterized protein</fullName>
    </submittedName>
</protein>
<comment type="caution">
    <text evidence="1">The sequence shown here is derived from an EMBL/GenBank/DDBJ whole genome shotgun (WGS) entry which is preliminary data.</text>
</comment>
<dbReference type="Proteomes" id="UP000799755">
    <property type="component" value="Unassembled WGS sequence"/>
</dbReference>
<evidence type="ECO:0000313" key="1">
    <source>
        <dbReference type="EMBL" id="KAF2471266.1"/>
    </source>
</evidence>